<sequence length="46" mass="5031">MHVESIQSGPDNSTSRKGDYHANASAGENLLMNRSTKIMLKGLRVD</sequence>
<feature type="compositionally biased region" description="Polar residues" evidence="1">
    <location>
        <begin position="1"/>
        <end position="13"/>
    </location>
</feature>
<feature type="region of interest" description="Disordered" evidence="1">
    <location>
        <begin position="1"/>
        <end position="33"/>
    </location>
</feature>
<reference evidence="2 3" key="1">
    <citation type="submission" date="2019-02" db="EMBL/GenBank/DDBJ databases">
        <title>Deep-cultivation of Planctomycetes and their phenomic and genomic characterization uncovers novel biology.</title>
        <authorList>
            <person name="Wiegand S."/>
            <person name="Jogler M."/>
            <person name="Boedeker C."/>
            <person name="Pinto D."/>
            <person name="Vollmers J."/>
            <person name="Rivas-Marin E."/>
            <person name="Kohn T."/>
            <person name="Peeters S.H."/>
            <person name="Heuer A."/>
            <person name="Rast P."/>
            <person name="Oberbeckmann S."/>
            <person name="Bunk B."/>
            <person name="Jeske O."/>
            <person name="Meyerdierks A."/>
            <person name="Storesund J.E."/>
            <person name="Kallscheuer N."/>
            <person name="Luecker S."/>
            <person name="Lage O.M."/>
            <person name="Pohl T."/>
            <person name="Merkel B.J."/>
            <person name="Hornburger P."/>
            <person name="Mueller R.-W."/>
            <person name="Bruemmer F."/>
            <person name="Labrenz M."/>
            <person name="Spormann A.M."/>
            <person name="Op Den Camp H."/>
            <person name="Overmann J."/>
            <person name="Amann R."/>
            <person name="Jetten M.S.M."/>
            <person name="Mascher T."/>
            <person name="Medema M.H."/>
            <person name="Devos D.P."/>
            <person name="Kaster A.-K."/>
            <person name="Ovreas L."/>
            <person name="Rohde M."/>
            <person name="Galperin M.Y."/>
            <person name="Jogler C."/>
        </authorList>
    </citation>
    <scope>NUCLEOTIDE SEQUENCE [LARGE SCALE GENOMIC DNA]</scope>
    <source>
        <strain evidence="2 3">CA13</strain>
    </source>
</reference>
<proteinExistence type="predicted"/>
<comment type="caution">
    <text evidence="2">The sequence shown here is derived from an EMBL/GenBank/DDBJ whole genome shotgun (WGS) entry which is preliminary data.</text>
</comment>
<evidence type="ECO:0000313" key="3">
    <source>
        <dbReference type="Proteomes" id="UP000315010"/>
    </source>
</evidence>
<dbReference type="AlphaFoldDB" id="A0A5C5YYH1"/>
<name>A0A5C5YYH1_9BACT</name>
<dbReference type="EMBL" id="SJPJ01000001">
    <property type="protein sequence ID" value="TWT79970.1"/>
    <property type="molecule type" value="Genomic_DNA"/>
</dbReference>
<dbReference type="Proteomes" id="UP000315010">
    <property type="component" value="Unassembled WGS sequence"/>
</dbReference>
<protein>
    <submittedName>
        <fullName evidence="2">Uncharacterized protein</fullName>
    </submittedName>
</protein>
<dbReference type="RefSeq" id="WP_419193996.1">
    <property type="nucleotide sequence ID" value="NZ_SJPJ01000001.1"/>
</dbReference>
<organism evidence="2 3">
    <name type="scientific">Novipirellula herctigrandis</name>
    <dbReference type="NCBI Taxonomy" id="2527986"/>
    <lineage>
        <taxon>Bacteria</taxon>
        <taxon>Pseudomonadati</taxon>
        <taxon>Planctomycetota</taxon>
        <taxon>Planctomycetia</taxon>
        <taxon>Pirellulales</taxon>
        <taxon>Pirellulaceae</taxon>
        <taxon>Novipirellula</taxon>
    </lineage>
</organism>
<gene>
    <name evidence="2" type="ORF">CA13_13820</name>
</gene>
<accession>A0A5C5YYH1</accession>
<keyword evidence="3" id="KW-1185">Reference proteome</keyword>
<evidence type="ECO:0000256" key="1">
    <source>
        <dbReference type="SAM" id="MobiDB-lite"/>
    </source>
</evidence>
<evidence type="ECO:0000313" key="2">
    <source>
        <dbReference type="EMBL" id="TWT79970.1"/>
    </source>
</evidence>